<dbReference type="Gene3D" id="3.10.20.90">
    <property type="entry name" value="Phosphatidylinositol 3-kinase Catalytic Subunit, Chain A, domain 1"/>
    <property type="match status" value="1"/>
</dbReference>
<evidence type="ECO:0000259" key="2">
    <source>
        <dbReference type="PROSITE" id="PS50053"/>
    </source>
</evidence>
<keyword evidence="4" id="KW-1185">Reference proteome</keyword>
<dbReference type="GO" id="GO:0044695">
    <property type="term" value="C:Dsc E3 ubiquitin ligase complex"/>
    <property type="evidence" value="ECO:0007669"/>
    <property type="project" value="InterPro"/>
</dbReference>
<dbReference type="PANTHER" id="PTHR28049">
    <property type="entry name" value="TRANSMEMBRANE PROTEIN YOR223W"/>
    <property type="match status" value="1"/>
</dbReference>
<dbReference type="SMART" id="SM00213">
    <property type="entry name" value="UBQ"/>
    <property type="match status" value="1"/>
</dbReference>
<keyword evidence="1" id="KW-0472">Membrane</keyword>
<dbReference type="InterPro" id="IPR029071">
    <property type="entry name" value="Ubiquitin-like_domsf"/>
</dbReference>
<dbReference type="InterPro" id="IPR045226">
    <property type="entry name" value="Dsc3"/>
</dbReference>
<dbReference type="InterPro" id="IPR025390">
    <property type="entry name" value="Dsc3_C"/>
</dbReference>
<dbReference type="GO" id="GO:0005783">
    <property type="term" value="C:endoplasmic reticulum"/>
    <property type="evidence" value="ECO:0007669"/>
    <property type="project" value="TreeGrafter"/>
</dbReference>
<dbReference type="PROSITE" id="PS50053">
    <property type="entry name" value="UBIQUITIN_2"/>
    <property type="match status" value="1"/>
</dbReference>
<comment type="caution">
    <text evidence="3">The sequence shown here is derived from an EMBL/GenBank/DDBJ whole genome shotgun (WGS) entry which is preliminary data.</text>
</comment>
<protein>
    <recommendedName>
        <fullName evidence="2">Ubiquitin-like domain-containing protein</fullName>
    </recommendedName>
</protein>
<dbReference type="SUPFAM" id="SSF54236">
    <property type="entry name" value="Ubiquitin-like"/>
    <property type="match status" value="1"/>
</dbReference>
<dbReference type="PANTHER" id="PTHR28049:SF1">
    <property type="entry name" value="DSC E3 UBIQUITIN LIGASE COMPLEX SUBUNIT 3"/>
    <property type="match status" value="1"/>
</dbReference>
<dbReference type="InterPro" id="IPR000626">
    <property type="entry name" value="Ubiquitin-like_dom"/>
</dbReference>
<organism evidence="3 4">
    <name type="scientific">Bifiguratus adelaidae</name>
    <dbReference type="NCBI Taxonomy" id="1938954"/>
    <lineage>
        <taxon>Eukaryota</taxon>
        <taxon>Fungi</taxon>
        <taxon>Fungi incertae sedis</taxon>
        <taxon>Mucoromycota</taxon>
        <taxon>Mucoromycotina</taxon>
        <taxon>Endogonomycetes</taxon>
        <taxon>Endogonales</taxon>
        <taxon>Endogonales incertae sedis</taxon>
        <taxon>Bifiguratus</taxon>
    </lineage>
</organism>
<dbReference type="Proteomes" id="UP000242875">
    <property type="component" value="Unassembled WGS sequence"/>
</dbReference>
<dbReference type="OrthoDB" id="2556122at2759"/>
<feature type="transmembrane region" description="Helical" evidence="1">
    <location>
        <begin position="166"/>
        <end position="184"/>
    </location>
</feature>
<sequence length="214" mass="24300">MAEAIANPLEVHCRFGDGSDVTLTISLSWNIAQVKEKLKETKPSIRDNHLRLIYQGRVLLDHQVLNACQLVIGPDSPIYFHIAVADATSEASNSQPQLTPSTGFDRLREAGFSDEDIANLRRQFHRFHGTSGSESTEQTRRLEDQWMDNASETLPDGTPHGTYNELVWGLMLGFFLGLMTLFWFREHVFSRKHQLGIIFGLLINISFGVLYVYY</sequence>
<feature type="transmembrane region" description="Helical" evidence="1">
    <location>
        <begin position="196"/>
        <end position="213"/>
    </location>
</feature>
<feature type="domain" description="Ubiquitin-like" evidence="2">
    <location>
        <begin position="9"/>
        <end position="70"/>
    </location>
</feature>
<dbReference type="Pfam" id="PF00240">
    <property type="entry name" value="ubiquitin"/>
    <property type="match status" value="1"/>
</dbReference>
<keyword evidence="1" id="KW-0812">Transmembrane</keyword>
<gene>
    <name evidence="3" type="ORF">BZG36_02701</name>
</gene>
<dbReference type="EMBL" id="MVBO01000036">
    <property type="protein sequence ID" value="OZJ04562.1"/>
    <property type="molecule type" value="Genomic_DNA"/>
</dbReference>
<evidence type="ECO:0000256" key="1">
    <source>
        <dbReference type="SAM" id="Phobius"/>
    </source>
</evidence>
<proteinExistence type="predicted"/>
<evidence type="ECO:0000313" key="3">
    <source>
        <dbReference type="EMBL" id="OZJ04562.1"/>
    </source>
</evidence>
<dbReference type="Pfam" id="PF13373">
    <property type="entry name" value="Dsc3_C"/>
    <property type="match status" value="2"/>
</dbReference>
<reference evidence="3 4" key="1">
    <citation type="journal article" date="2017" name="Mycologia">
        <title>Bifiguratus adelaidae, gen. et sp. nov., a new member of Mucoromycotina in endophytic and soil-dwelling habitats.</title>
        <authorList>
            <person name="Torres-Cruz T.J."/>
            <person name="Billingsley Tobias T.L."/>
            <person name="Almatruk M."/>
            <person name="Hesse C."/>
            <person name="Kuske C.R."/>
            <person name="Desiro A."/>
            <person name="Benucci G.M."/>
            <person name="Bonito G."/>
            <person name="Stajich J.E."/>
            <person name="Dunlap C."/>
            <person name="Arnold A.E."/>
            <person name="Porras-Alfaro A."/>
        </authorList>
    </citation>
    <scope>NUCLEOTIDE SEQUENCE [LARGE SCALE GENOMIC DNA]</scope>
    <source>
        <strain evidence="3 4">AZ0501</strain>
    </source>
</reference>
<name>A0A261Y1S6_9FUNG</name>
<accession>A0A261Y1S6</accession>
<keyword evidence="1" id="KW-1133">Transmembrane helix</keyword>
<evidence type="ECO:0000313" key="4">
    <source>
        <dbReference type="Proteomes" id="UP000242875"/>
    </source>
</evidence>
<dbReference type="AlphaFoldDB" id="A0A261Y1S6"/>